<dbReference type="PATRIC" id="fig|1185652.3.peg.4866"/>
<name>I3XBH8_SINF2</name>
<dbReference type="AlphaFoldDB" id="I3XBH8"/>
<dbReference type="STRING" id="1185652.USDA257_c46970"/>
<organism evidence="1 2">
    <name type="scientific">Sinorhizobium fredii (strain USDA 257)</name>
    <dbReference type="NCBI Taxonomy" id="1185652"/>
    <lineage>
        <taxon>Bacteria</taxon>
        <taxon>Pseudomonadati</taxon>
        <taxon>Pseudomonadota</taxon>
        <taxon>Alphaproteobacteria</taxon>
        <taxon>Hyphomicrobiales</taxon>
        <taxon>Rhizobiaceae</taxon>
        <taxon>Sinorhizobium/Ensifer group</taxon>
        <taxon>Sinorhizobium</taxon>
    </lineage>
</organism>
<accession>I3XBH8</accession>
<dbReference type="EMBL" id="CP003563">
    <property type="protein sequence ID" value="AFL53234.1"/>
    <property type="molecule type" value="Genomic_DNA"/>
</dbReference>
<dbReference type="Proteomes" id="UP000006180">
    <property type="component" value="Chromosome"/>
</dbReference>
<protein>
    <submittedName>
        <fullName evidence="1">Uncharacterized protein</fullName>
    </submittedName>
</protein>
<reference evidence="1 2" key="1">
    <citation type="journal article" date="2012" name="J. Bacteriol.">
        <title>Complete genome sequence of the broad-host-range strain Sinorhizobium fredii USDA257.</title>
        <authorList>
            <person name="Schuldes J."/>
            <person name="Rodriguez Orbegoso M."/>
            <person name="Schmeisser C."/>
            <person name="Krishnan H.B."/>
            <person name="Daniel R."/>
            <person name="Streit W.R."/>
        </authorList>
    </citation>
    <scope>NUCLEOTIDE SEQUENCE [LARGE SCALE GENOMIC DNA]</scope>
    <source>
        <strain evidence="1 2">USDA 257</strain>
    </source>
</reference>
<dbReference type="KEGG" id="sfd:USDA257_c46970"/>
<gene>
    <name evidence="1" type="ORF">USDA257_c46970</name>
</gene>
<evidence type="ECO:0000313" key="2">
    <source>
        <dbReference type="Proteomes" id="UP000006180"/>
    </source>
</evidence>
<proteinExistence type="predicted"/>
<dbReference type="HOGENOM" id="CLU_3333067_0_0_5"/>
<evidence type="ECO:0000313" key="1">
    <source>
        <dbReference type="EMBL" id="AFL53234.1"/>
    </source>
</evidence>
<sequence>MSPARACRTRFGITRRRFPFFNLDPGRRLTSRRQRTIS</sequence>